<name>A0A5C4M919_9PSEU</name>
<reference evidence="1 2" key="1">
    <citation type="submission" date="2019-06" db="EMBL/GenBank/DDBJ databases">
        <title>Amycolatopsis alkalitolerans sp. nov., isolated from Gastrodia elata Blume.</title>
        <authorList>
            <person name="Narsing Rao M.P."/>
            <person name="Li W.J."/>
        </authorList>
    </citation>
    <scope>NUCLEOTIDE SEQUENCE [LARGE SCALE GENOMIC DNA]</scope>
    <source>
        <strain evidence="1 2">SYSUP0005</strain>
    </source>
</reference>
<proteinExistence type="predicted"/>
<dbReference type="GO" id="GO:0016491">
    <property type="term" value="F:oxidoreductase activity"/>
    <property type="evidence" value="ECO:0007669"/>
    <property type="project" value="InterPro"/>
</dbReference>
<dbReference type="Proteomes" id="UP000305546">
    <property type="component" value="Unassembled WGS sequence"/>
</dbReference>
<evidence type="ECO:0000313" key="1">
    <source>
        <dbReference type="EMBL" id="TNC27761.1"/>
    </source>
</evidence>
<comment type="caution">
    <text evidence="1">The sequence shown here is derived from an EMBL/GenBank/DDBJ whole genome shotgun (WGS) entry which is preliminary data.</text>
</comment>
<dbReference type="EMBL" id="VDFW01000005">
    <property type="protein sequence ID" value="TNC27761.1"/>
    <property type="molecule type" value="Genomic_DNA"/>
</dbReference>
<sequence length="159" mass="17656">MTQKTTGRFNRWLYSGGRPNQVARLMNRSSAWLFAKGLVLADRTATLEVAGRKSGRVISFPMVVTGYEGKRYLVAMLGERTNWVRNVRAGHGRAVLRHGVVEPVRLVEVEPDERAPILRRYLDLAPAARPHFPVAQGAPVAEFARIAADYPVFEVTSAA</sequence>
<dbReference type="InterPro" id="IPR004378">
    <property type="entry name" value="F420H2_quin_Rdtase"/>
</dbReference>
<dbReference type="InterPro" id="IPR012349">
    <property type="entry name" value="Split_barrel_FMN-bd"/>
</dbReference>
<dbReference type="Gene3D" id="2.30.110.10">
    <property type="entry name" value="Electron Transport, Fmn-binding Protein, Chain A"/>
    <property type="match status" value="1"/>
</dbReference>
<evidence type="ECO:0000313" key="2">
    <source>
        <dbReference type="Proteomes" id="UP000305546"/>
    </source>
</evidence>
<protein>
    <submittedName>
        <fullName evidence="1">DUF385 domain-containing protein</fullName>
    </submittedName>
</protein>
<keyword evidence="2" id="KW-1185">Reference proteome</keyword>
<dbReference type="AlphaFoldDB" id="A0A5C4M919"/>
<dbReference type="Pfam" id="PF04075">
    <property type="entry name" value="F420H2_quin_red"/>
    <property type="match status" value="1"/>
</dbReference>
<organism evidence="1 2">
    <name type="scientific">Amycolatopsis alkalitolerans</name>
    <dbReference type="NCBI Taxonomy" id="2547244"/>
    <lineage>
        <taxon>Bacteria</taxon>
        <taxon>Bacillati</taxon>
        <taxon>Actinomycetota</taxon>
        <taxon>Actinomycetes</taxon>
        <taxon>Pseudonocardiales</taxon>
        <taxon>Pseudonocardiaceae</taxon>
        <taxon>Amycolatopsis</taxon>
    </lineage>
</organism>
<dbReference type="OrthoDB" id="3778270at2"/>
<dbReference type="RefSeq" id="WP_139096084.1">
    <property type="nucleotide sequence ID" value="NZ_VDFW01000005.1"/>
</dbReference>
<accession>A0A5C4M919</accession>
<gene>
    <name evidence="1" type="ORF">FG385_08590</name>
</gene>